<dbReference type="AlphaFoldDB" id="A0A142JQY1"/>
<protein>
    <submittedName>
        <fullName evidence="1">Uncharacterized protein</fullName>
    </submittedName>
</protein>
<dbReference type="RefSeq" id="WP_062802339.1">
    <property type="nucleotide sequence ID" value="NZ_CP014845.1"/>
</dbReference>
<proteinExistence type="predicted"/>
<evidence type="ECO:0000313" key="1">
    <source>
        <dbReference type="EMBL" id="AMR80493.1"/>
    </source>
</evidence>
<organism evidence="1 2">
    <name type="scientific">Cupriavidus nantongensis</name>
    <dbReference type="NCBI Taxonomy" id="1796606"/>
    <lineage>
        <taxon>Bacteria</taxon>
        <taxon>Pseudomonadati</taxon>
        <taxon>Pseudomonadota</taxon>
        <taxon>Betaproteobacteria</taxon>
        <taxon>Burkholderiales</taxon>
        <taxon>Burkholderiaceae</taxon>
        <taxon>Cupriavidus</taxon>
    </lineage>
</organism>
<evidence type="ECO:0000313" key="2">
    <source>
        <dbReference type="Proteomes" id="UP000075238"/>
    </source>
</evidence>
<dbReference type="KEGG" id="cnan:A2G96_21850"/>
<dbReference type="Proteomes" id="UP000075238">
    <property type="component" value="Chromosome 2"/>
</dbReference>
<sequence>MTRIGRPKQTMFQSLLLLSVASMMLERSSSLIPKRLNNTQEKTLPNGTKWARYYEAVTARVTFYERQEAVVRVIIECTETRPAQSDGPFSPLVNRTLYSIYEIARRR</sequence>
<name>A0A142JQY1_9BURK</name>
<accession>A0A142JQY1</accession>
<reference evidence="1 2" key="1">
    <citation type="submission" date="2016-03" db="EMBL/GenBank/DDBJ databases">
        <title>Complete genome sequence of a novel chlorpyrifos degrading bacterium, Cupriavidus nantongensis sp. X1.</title>
        <authorList>
            <person name="Fang L."/>
        </authorList>
    </citation>
    <scope>NUCLEOTIDE SEQUENCE [LARGE SCALE GENOMIC DNA]</scope>
    <source>
        <strain evidence="1 2">X1</strain>
    </source>
</reference>
<keyword evidence="2" id="KW-1185">Reference proteome</keyword>
<dbReference type="EMBL" id="CP014845">
    <property type="protein sequence ID" value="AMR80493.1"/>
    <property type="molecule type" value="Genomic_DNA"/>
</dbReference>
<gene>
    <name evidence="1" type="ORF">A2G96_21850</name>
</gene>